<evidence type="ECO:0000313" key="1">
    <source>
        <dbReference type="EMBL" id="KAH7035361.1"/>
    </source>
</evidence>
<keyword evidence="2" id="KW-1185">Reference proteome</keyword>
<accession>A0A9P8YBJ7</accession>
<evidence type="ECO:0000313" key="2">
    <source>
        <dbReference type="Proteomes" id="UP000756346"/>
    </source>
</evidence>
<sequence length="94" mass="9675">MSVCLSVCPVPSCDALVPASCRGSRDPSPPSIVGLAAVPAPVLQASSLHPPSSRCACPILLIIPCDTQPSRLVTSRPARTNERAVPVPSMFALS</sequence>
<protein>
    <submittedName>
        <fullName evidence="1">Uncharacterized protein</fullName>
    </submittedName>
</protein>
<dbReference type="AlphaFoldDB" id="A0A9P8YBJ7"/>
<dbReference type="Proteomes" id="UP000756346">
    <property type="component" value="Unassembled WGS sequence"/>
</dbReference>
<name>A0A9P8YBJ7_9PEZI</name>
<organism evidence="1 2">
    <name type="scientific">Microdochium trichocladiopsis</name>
    <dbReference type="NCBI Taxonomy" id="1682393"/>
    <lineage>
        <taxon>Eukaryota</taxon>
        <taxon>Fungi</taxon>
        <taxon>Dikarya</taxon>
        <taxon>Ascomycota</taxon>
        <taxon>Pezizomycotina</taxon>
        <taxon>Sordariomycetes</taxon>
        <taxon>Xylariomycetidae</taxon>
        <taxon>Xylariales</taxon>
        <taxon>Microdochiaceae</taxon>
        <taxon>Microdochium</taxon>
    </lineage>
</organism>
<dbReference type="GeneID" id="70182802"/>
<comment type="caution">
    <text evidence="1">The sequence shown here is derived from an EMBL/GenBank/DDBJ whole genome shotgun (WGS) entry which is preliminary data.</text>
</comment>
<gene>
    <name evidence="1" type="ORF">B0I36DRAFT_318179</name>
</gene>
<dbReference type="RefSeq" id="XP_046015454.1">
    <property type="nucleotide sequence ID" value="XM_046153256.1"/>
</dbReference>
<reference evidence="1" key="1">
    <citation type="journal article" date="2021" name="Nat. Commun.">
        <title>Genetic determinants of endophytism in the Arabidopsis root mycobiome.</title>
        <authorList>
            <person name="Mesny F."/>
            <person name="Miyauchi S."/>
            <person name="Thiergart T."/>
            <person name="Pickel B."/>
            <person name="Atanasova L."/>
            <person name="Karlsson M."/>
            <person name="Huettel B."/>
            <person name="Barry K.W."/>
            <person name="Haridas S."/>
            <person name="Chen C."/>
            <person name="Bauer D."/>
            <person name="Andreopoulos W."/>
            <person name="Pangilinan J."/>
            <person name="LaButti K."/>
            <person name="Riley R."/>
            <person name="Lipzen A."/>
            <person name="Clum A."/>
            <person name="Drula E."/>
            <person name="Henrissat B."/>
            <person name="Kohler A."/>
            <person name="Grigoriev I.V."/>
            <person name="Martin F.M."/>
            <person name="Hacquard S."/>
        </authorList>
    </citation>
    <scope>NUCLEOTIDE SEQUENCE</scope>
    <source>
        <strain evidence="1">MPI-CAGE-CH-0230</strain>
    </source>
</reference>
<dbReference type="EMBL" id="JAGTJQ010000003">
    <property type="protein sequence ID" value="KAH7035361.1"/>
    <property type="molecule type" value="Genomic_DNA"/>
</dbReference>
<proteinExistence type="predicted"/>